<protein>
    <submittedName>
        <fullName evidence="2">Uncharacterized protein</fullName>
    </submittedName>
</protein>
<evidence type="ECO:0000256" key="1">
    <source>
        <dbReference type="SAM" id="MobiDB-lite"/>
    </source>
</evidence>
<dbReference type="Proteomes" id="UP000268350">
    <property type="component" value="Unassembled WGS sequence"/>
</dbReference>
<accession>A0A3B0KK51</accession>
<sequence length="170" mass="18008">MPKKPQHLSLASSTASNCGTINAVSSNKPKYSLTLHNSNSKYATGGGSNKNNPLATTTTATTTTTTTLRDNHHQRQHLKALRLTRDAQPAGGDADYKRPTMTGLTGLSPGEELVGVHQNRTLATMKPLASTAVTGEASTNLTKSMGMGVGMGNGMANGVMRTQNNRLWYH</sequence>
<reference evidence="3" key="1">
    <citation type="submission" date="2018-01" db="EMBL/GenBank/DDBJ databases">
        <authorList>
            <person name="Alioto T."/>
            <person name="Alioto T."/>
        </authorList>
    </citation>
    <scope>NUCLEOTIDE SEQUENCE [LARGE SCALE GENOMIC DNA]</scope>
</reference>
<dbReference type="EMBL" id="OUUW01000010">
    <property type="protein sequence ID" value="SPP86136.1"/>
    <property type="molecule type" value="Genomic_DNA"/>
</dbReference>
<name>A0A3B0KK51_DROGU</name>
<keyword evidence="3" id="KW-1185">Reference proteome</keyword>
<dbReference type="OMA" id="KSMANGM"/>
<dbReference type="OrthoDB" id="6071166at2759"/>
<dbReference type="AlphaFoldDB" id="A0A3B0KK51"/>
<evidence type="ECO:0000313" key="2">
    <source>
        <dbReference type="EMBL" id="SPP86136.1"/>
    </source>
</evidence>
<proteinExistence type="predicted"/>
<feature type="region of interest" description="Disordered" evidence="1">
    <location>
        <begin position="84"/>
        <end position="111"/>
    </location>
</feature>
<gene>
    <name evidence="2" type="ORF">DGUA_6G004766</name>
</gene>
<organism evidence="2 3">
    <name type="scientific">Drosophila guanche</name>
    <name type="common">Fruit fly</name>
    <dbReference type="NCBI Taxonomy" id="7266"/>
    <lineage>
        <taxon>Eukaryota</taxon>
        <taxon>Metazoa</taxon>
        <taxon>Ecdysozoa</taxon>
        <taxon>Arthropoda</taxon>
        <taxon>Hexapoda</taxon>
        <taxon>Insecta</taxon>
        <taxon>Pterygota</taxon>
        <taxon>Neoptera</taxon>
        <taxon>Endopterygota</taxon>
        <taxon>Diptera</taxon>
        <taxon>Brachycera</taxon>
        <taxon>Muscomorpha</taxon>
        <taxon>Ephydroidea</taxon>
        <taxon>Drosophilidae</taxon>
        <taxon>Drosophila</taxon>
        <taxon>Sophophora</taxon>
    </lineage>
</organism>
<evidence type="ECO:0000313" key="3">
    <source>
        <dbReference type="Proteomes" id="UP000268350"/>
    </source>
</evidence>